<evidence type="ECO:0000259" key="12">
    <source>
        <dbReference type="PROSITE" id="PS50885"/>
    </source>
</evidence>
<dbReference type="CDD" id="cd12912">
    <property type="entry name" value="PDC2_MCP_like"/>
    <property type="match status" value="1"/>
</dbReference>
<keyword evidence="6 10" id="KW-0472">Membrane</keyword>
<evidence type="ECO:0000313" key="13">
    <source>
        <dbReference type="EMBL" id="KHM52564.1"/>
    </source>
</evidence>
<dbReference type="CDD" id="cd11386">
    <property type="entry name" value="MCP_signal"/>
    <property type="match status" value="1"/>
</dbReference>
<dbReference type="Pfam" id="PF00672">
    <property type="entry name" value="HAMP"/>
    <property type="match status" value="1"/>
</dbReference>
<dbReference type="SMART" id="SM00304">
    <property type="entry name" value="HAMP"/>
    <property type="match status" value="1"/>
</dbReference>
<dbReference type="InterPro" id="IPR033479">
    <property type="entry name" value="dCache_1"/>
</dbReference>
<dbReference type="SMART" id="SM00283">
    <property type="entry name" value="MA"/>
    <property type="match status" value="1"/>
</dbReference>
<dbReference type="PROSITE" id="PS50111">
    <property type="entry name" value="CHEMOTAXIS_TRANSDUC_2"/>
    <property type="match status" value="1"/>
</dbReference>
<feature type="domain" description="HAMP" evidence="12">
    <location>
        <begin position="331"/>
        <end position="384"/>
    </location>
</feature>
<evidence type="ECO:0000256" key="4">
    <source>
        <dbReference type="ARBA" id="ARBA00022692"/>
    </source>
</evidence>
<comment type="similarity">
    <text evidence="8">Belongs to the methyl-accepting chemotaxis (MCP) protein family.</text>
</comment>
<evidence type="ECO:0000256" key="6">
    <source>
        <dbReference type="ARBA" id="ARBA00023136"/>
    </source>
</evidence>
<dbReference type="PANTHER" id="PTHR32089">
    <property type="entry name" value="METHYL-ACCEPTING CHEMOTAXIS PROTEIN MCPB"/>
    <property type="match status" value="1"/>
</dbReference>
<name>A0A0B2JY89_9FIRM</name>
<keyword evidence="7 9" id="KW-0807">Transducer</keyword>
<dbReference type="CDD" id="cd06225">
    <property type="entry name" value="HAMP"/>
    <property type="match status" value="1"/>
</dbReference>
<feature type="transmembrane region" description="Helical" evidence="10">
    <location>
        <begin position="14"/>
        <end position="37"/>
    </location>
</feature>
<keyword evidence="2" id="KW-1003">Cell membrane</keyword>
<evidence type="ECO:0000313" key="14">
    <source>
        <dbReference type="Proteomes" id="UP000030993"/>
    </source>
</evidence>
<feature type="transmembrane region" description="Helical" evidence="10">
    <location>
        <begin position="309"/>
        <end position="329"/>
    </location>
</feature>
<dbReference type="EMBL" id="JSCE01000084">
    <property type="protein sequence ID" value="KHM52564.1"/>
    <property type="molecule type" value="Genomic_DNA"/>
</dbReference>
<gene>
    <name evidence="13" type="ORF">NZ47_04090</name>
</gene>
<protein>
    <recommendedName>
        <fullName evidence="15">Chemotaxis protein</fullName>
    </recommendedName>
</protein>
<dbReference type="PROSITE" id="PS50885">
    <property type="entry name" value="HAMP"/>
    <property type="match status" value="1"/>
</dbReference>
<dbReference type="STRING" id="82374.NZ47_04090"/>
<sequence length="689" mass="73649">MADFMKDSSVKTKLMLVAGVTIFIAMLVMGIVLNGIITSNQKDSFQEETNLQAVQVDNTMNIFLEGLRDGLVNMSNDPVLRAGGNITVYSDGEVDSKGMIAMDPAGKGGYELAAYDVFHRFAEANKGSVSVVSLGTTDGGFLQYPAVKRKKGYDARTRDWYKESMAAMDKVRITAPFMTSKGTPTIGIFMVLKDNVNNPIGVLGINIDLPVITDMISEIKIGESGYMVVVDSEGTIFADPANPDLNFKKLSEVEGEFSSLANVNDGMVEIEMDGVNKVVSVYTSQQTGYKYLTVVDESQLLAPVRHMRITLVIVLVVALALVLGMIYMMCTALFRPLRVLANASEEIADGNIRQFRMDYDANDEIGRLCTAFVQMTEHLKSLLEQIQSSSQQVSAASNDLSDGSDQCAETITHVAGKVSDIAGAAQQQNDTMITVVDQIRNMTDNVSSIASSAERMSSASANAGEAANKGEASIKRAVSQMNQISTTVEQSAGAVANLGVRSQEIGEIINTISGIADQTNLLALNAAIEAARAGEHGRGFAVVADEVRKLAEQSSEAAAEVASIIQAIQSETQKAVNSMKEGTAAVRTGSEVVAEAGTQFQQIVDNVNEVDALIKEAAKAANATADSSMAVLNSAEDVEQVTKTVTASIDAISSATEEQSATMEEIAASTRNLSDLADELQRELKKFRF</sequence>
<dbReference type="Gene3D" id="3.30.450.20">
    <property type="entry name" value="PAS domain"/>
    <property type="match status" value="2"/>
</dbReference>
<dbReference type="Pfam" id="PF02743">
    <property type="entry name" value="dCache_1"/>
    <property type="match status" value="1"/>
</dbReference>
<evidence type="ECO:0000256" key="5">
    <source>
        <dbReference type="ARBA" id="ARBA00022989"/>
    </source>
</evidence>
<keyword evidence="4 10" id="KW-0812">Transmembrane</keyword>
<dbReference type="Gene3D" id="1.10.287.950">
    <property type="entry name" value="Methyl-accepting chemotaxis protein"/>
    <property type="match status" value="1"/>
</dbReference>
<dbReference type="GO" id="GO:0005886">
    <property type="term" value="C:plasma membrane"/>
    <property type="evidence" value="ECO:0007669"/>
    <property type="project" value="UniProtKB-SubCell"/>
</dbReference>
<evidence type="ECO:0000256" key="8">
    <source>
        <dbReference type="ARBA" id="ARBA00029447"/>
    </source>
</evidence>
<dbReference type="FunFam" id="1.10.287.950:FF:000001">
    <property type="entry name" value="Methyl-accepting chemotaxis sensory transducer"/>
    <property type="match status" value="1"/>
</dbReference>
<dbReference type="InterPro" id="IPR003660">
    <property type="entry name" value="HAMP_dom"/>
</dbReference>
<evidence type="ECO:0000256" key="3">
    <source>
        <dbReference type="ARBA" id="ARBA00022500"/>
    </source>
</evidence>
<evidence type="ECO:0008006" key="15">
    <source>
        <dbReference type="Google" id="ProtNLM"/>
    </source>
</evidence>
<organism evidence="13 14">
    <name type="scientific">Anaerovibrio lipolyticus</name>
    <dbReference type="NCBI Taxonomy" id="82374"/>
    <lineage>
        <taxon>Bacteria</taxon>
        <taxon>Bacillati</taxon>
        <taxon>Bacillota</taxon>
        <taxon>Negativicutes</taxon>
        <taxon>Selenomonadales</taxon>
        <taxon>Selenomonadaceae</taxon>
        <taxon>Anaerovibrio</taxon>
    </lineage>
</organism>
<evidence type="ECO:0000259" key="11">
    <source>
        <dbReference type="PROSITE" id="PS50111"/>
    </source>
</evidence>
<dbReference type="Proteomes" id="UP000030993">
    <property type="component" value="Unassembled WGS sequence"/>
</dbReference>
<keyword evidence="5 10" id="KW-1133">Transmembrane helix</keyword>
<dbReference type="PANTHER" id="PTHR32089:SF112">
    <property type="entry name" value="LYSOZYME-LIKE PROTEIN-RELATED"/>
    <property type="match status" value="1"/>
</dbReference>
<dbReference type="AlphaFoldDB" id="A0A0B2JY89"/>
<evidence type="ECO:0000256" key="10">
    <source>
        <dbReference type="SAM" id="Phobius"/>
    </source>
</evidence>
<feature type="domain" description="Methyl-accepting transducer" evidence="11">
    <location>
        <begin position="403"/>
        <end position="674"/>
    </location>
</feature>
<keyword evidence="3" id="KW-0145">Chemotaxis</keyword>
<evidence type="ECO:0000256" key="7">
    <source>
        <dbReference type="ARBA" id="ARBA00023224"/>
    </source>
</evidence>
<dbReference type="RefSeq" id="WP_039206743.1">
    <property type="nucleotide sequence ID" value="NZ_JSCE01000084.1"/>
</dbReference>
<reference evidence="13 14" key="1">
    <citation type="journal article" date="2013" name="PLoS ONE">
        <title>Identification and characterization of three novel lipases belonging to families II and V from Anaerovibrio lipolyticus 5ST.</title>
        <authorList>
            <person name="Prive F."/>
            <person name="Kaderbhai N.N."/>
            <person name="Girdwood S."/>
            <person name="Worgan H.J."/>
            <person name="Pinloche E."/>
            <person name="Scollan N.D."/>
            <person name="Huws S.A."/>
            <person name="Newbold C.J."/>
        </authorList>
    </citation>
    <scope>NUCLEOTIDE SEQUENCE [LARGE SCALE GENOMIC DNA]</scope>
    <source>
        <strain evidence="13 14">5S</strain>
    </source>
</reference>
<dbReference type="eggNOG" id="COG0840">
    <property type="taxonomic scope" value="Bacteria"/>
</dbReference>
<comment type="subcellular location">
    <subcellularLocation>
        <location evidence="1">Cell membrane</location>
        <topology evidence="1">Multi-pass membrane protein</topology>
    </subcellularLocation>
</comment>
<keyword evidence="14" id="KW-1185">Reference proteome</keyword>
<dbReference type="SUPFAM" id="SSF58104">
    <property type="entry name" value="Methyl-accepting chemotaxis protein (MCP) signaling domain"/>
    <property type="match status" value="1"/>
</dbReference>
<dbReference type="Pfam" id="PF00015">
    <property type="entry name" value="MCPsignal"/>
    <property type="match status" value="1"/>
</dbReference>
<evidence type="ECO:0000256" key="1">
    <source>
        <dbReference type="ARBA" id="ARBA00004651"/>
    </source>
</evidence>
<evidence type="ECO:0000256" key="2">
    <source>
        <dbReference type="ARBA" id="ARBA00022475"/>
    </source>
</evidence>
<dbReference type="Gene3D" id="1.10.8.500">
    <property type="entry name" value="HAMP domain in histidine kinase"/>
    <property type="match status" value="1"/>
</dbReference>
<dbReference type="GO" id="GO:0006935">
    <property type="term" value="P:chemotaxis"/>
    <property type="evidence" value="ECO:0007669"/>
    <property type="project" value="UniProtKB-KW"/>
</dbReference>
<dbReference type="InterPro" id="IPR004089">
    <property type="entry name" value="MCPsignal_dom"/>
</dbReference>
<evidence type="ECO:0000256" key="9">
    <source>
        <dbReference type="PROSITE-ProRule" id="PRU00284"/>
    </source>
</evidence>
<accession>A0A0B2JY89</accession>
<comment type="caution">
    <text evidence="13">The sequence shown here is derived from an EMBL/GenBank/DDBJ whole genome shotgun (WGS) entry which is preliminary data.</text>
</comment>
<dbReference type="GO" id="GO:0007165">
    <property type="term" value="P:signal transduction"/>
    <property type="evidence" value="ECO:0007669"/>
    <property type="project" value="UniProtKB-KW"/>
</dbReference>
<proteinExistence type="inferred from homology"/>